<comment type="similarity">
    <text evidence="1">Belongs to the CdaR family.</text>
</comment>
<dbReference type="InterPro" id="IPR041522">
    <property type="entry name" value="CdaR_GGDEF"/>
</dbReference>
<proteinExistence type="inferred from homology"/>
<dbReference type="InterPro" id="IPR012914">
    <property type="entry name" value="PucR_dom"/>
</dbReference>
<protein>
    <submittedName>
        <fullName evidence="5">Regulatory protein</fullName>
    </submittedName>
</protein>
<dbReference type="AlphaFoldDB" id="A0A098BNL7"/>
<dbReference type="RefSeq" id="WP_010596308.1">
    <property type="nucleotide sequence ID" value="NZ_CP024315.1"/>
</dbReference>
<dbReference type="OrthoDB" id="33973at2"/>
<evidence type="ECO:0000313" key="6">
    <source>
        <dbReference type="Proteomes" id="UP000042997"/>
    </source>
</evidence>
<feature type="domain" description="Purine catabolism PurC-like" evidence="2">
    <location>
        <begin position="17"/>
        <end position="132"/>
    </location>
</feature>
<dbReference type="PANTHER" id="PTHR33744:SF1">
    <property type="entry name" value="DNA-BINDING TRANSCRIPTIONAL ACTIVATOR ADER"/>
    <property type="match status" value="1"/>
</dbReference>
<dbReference type="GeneID" id="66833401"/>
<dbReference type="InterPro" id="IPR025736">
    <property type="entry name" value="PucR_C-HTH_dom"/>
</dbReference>
<dbReference type="KEGG" id="rrz:CS378_15695"/>
<evidence type="ECO:0000313" key="5">
    <source>
        <dbReference type="EMBL" id="CDZ89862.1"/>
    </source>
</evidence>
<sequence>MSGMLPDRFRLVDLLLEPDLGLRLVTDADPNVGITGAHPIEIENPTRWLRPGSMMLTTGSRFPSLEHPQQACRELIRELVGSGITALGYGVGVITGDIPRSLLDEAERHRFAVVAIPPELPFMEVVGRVNAAVQAQDSMLLRRTLQMQNHLLEAMTAESPEADLVARLTGLLRSSVVLYNEVGDVVASAGGAPVHLIRNQLRGRDGRLLFRVGRWSVSAHSISPGDQHYWLALASKSNELADPLTAPAVEVSLRLLNTIERTRQRATVENRARHAALVRALASGDPSDTDTVLDQLEMLRFGPEPDMRMLVLSAAPDYDNRRWVFRANSLLDAVESDVSGLARDIGLTLLLARGDGGLIGVVPARAEAFESWSHNLPQGLTCGSSEPFTDPARGPGKLREARWARRSAERLGRTAQRFEDVSLADWLLAGRDPEQALGRATAVLGPLLDGHDDLVDFLVLHLARDLDVGRTARELNLHPNTVRHRVKRVEDLLGRSLRSPRDVTDLHLALEVLAERPTS</sequence>
<dbReference type="Proteomes" id="UP000042997">
    <property type="component" value="Unassembled WGS sequence"/>
</dbReference>
<evidence type="ECO:0000259" key="3">
    <source>
        <dbReference type="Pfam" id="PF13556"/>
    </source>
</evidence>
<feature type="domain" description="CdaR GGDEF-like" evidence="4">
    <location>
        <begin position="284"/>
        <end position="405"/>
    </location>
</feature>
<evidence type="ECO:0000256" key="1">
    <source>
        <dbReference type="ARBA" id="ARBA00006754"/>
    </source>
</evidence>
<feature type="domain" description="PucR C-terminal helix-turn-helix" evidence="3">
    <location>
        <begin position="454"/>
        <end position="511"/>
    </location>
</feature>
<evidence type="ECO:0000259" key="2">
    <source>
        <dbReference type="Pfam" id="PF07905"/>
    </source>
</evidence>
<dbReference type="InterPro" id="IPR051448">
    <property type="entry name" value="CdaR-like_regulators"/>
</dbReference>
<dbReference type="eggNOG" id="COG2508">
    <property type="taxonomic scope" value="Bacteria"/>
</dbReference>
<dbReference type="Pfam" id="PF13556">
    <property type="entry name" value="HTH_30"/>
    <property type="match status" value="1"/>
</dbReference>
<organism evidence="5 6">
    <name type="scientific">Rhodococcus ruber</name>
    <dbReference type="NCBI Taxonomy" id="1830"/>
    <lineage>
        <taxon>Bacteria</taxon>
        <taxon>Bacillati</taxon>
        <taxon>Actinomycetota</taxon>
        <taxon>Actinomycetes</taxon>
        <taxon>Mycobacteriales</taxon>
        <taxon>Nocardiaceae</taxon>
        <taxon>Rhodococcus</taxon>
    </lineage>
</organism>
<dbReference type="Pfam" id="PF07905">
    <property type="entry name" value="PucR"/>
    <property type="match status" value="1"/>
</dbReference>
<name>A0A098BNL7_9NOCA</name>
<dbReference type="Gene3D" id="1.10.10.2840">
    <property type="entry name" value="PucR C-terminal helix-turn-helix domain"/>
    <property type="match status" value="1"/>
</dbReference>
<evidence type="ECO:0000259" key="4">
    <source>
        <dbReference type="Pfam" id="PF17853"/>
    </source>
</evidence>
<gene>
    <name evidence="5" type="ORF">RHRU231_560116</name>
</gene>
<accession>A0A098BNL7</accession>
<dbReference type="PANTHER" id="PTHR33744">
    <property type="entry name" value="CARBOHYDRATE DIACID REGULATOR"/>
    <property type="match status" value="1"/>
</dbReference>
<dbReference type="InterPro" id="IPR042070">
    <property type="entry name" value="PucR_C-HTH_sf"/>
</dbReference>
<dbReference type="Pfam" id="PF17853">
    <property type="entry name" value="GGDEF_2"/>
    <property type="match status" value="1"/>
</dbReference>
<reference evidence="5 6" key="1">
    <citation type="journal article" date="2014" name="Genome Announc.">
        <title>Draft Genome Sequence of Propane- and Butane-Oxidizing Actinobacterium Rhodococcus ruber IEGM 231.</title>
        <authorList>
            <person name="Ivshina I.B."/>
            <person name="Kuyukina M.S."/>
            <person name="Krivoruchko A.V."/>
            <person name="Barbe V."/>
            <person name="Fischer C."/>
        </authorList>
    </citation>
    <scope>NUCLEOTIDE SEQUENCE [LARGE SCALE GENOMIC DNA]</scope>
</reference>
<dbReference type="EMBL" id="CCSD01000068">
    <property type="protein sequence ID" value="CDZ89862.1"/>
    <property type="molecule type" value="Genomic_DNA"/>
</dbReference>